<evidence type="ECO:0000256" key="1">
    <source>
        <dbReference type="SAM" id="MobiDB-lite"/>
    </source>
</evidence>
<feature type="region of interest" description="Disordered" evidence="1">
    <location>
        <begin position="54"/>
        <end position="104"/>
    </location>
</feature>
<organism evidence="2 3">
    <name type="scientific">Exidia glandulosa HHB12029</name>
    <dbReference type="NCBI Taxonomy" id="1314781"/>
    <lineage>
        <taxon>Eukaryota</taxon>
        <taxon>Fungi</taxon>
        <taxon>Dikarya</taxon>
        <taxon>Basidiomycota</taxon>
        <taxon>Agaricomycotina</taxon>
        <taxon>Agaricomycetes</taxon>
        <taxon>Auriculariales</taxon>
        <taxon>Exidiaceae</taxon>
        <taxon>Exidia</taxon>
    </lineage>
</organism>
<proteinExistence type="predicted"/>
<sequence>MRRNPRNPGERMRFNTAALLGLEGIKGNDESEDSQCPRSTSICARSRSYHSMRALGPHESAIPLAPESPRQSSSSHGDEFMTLSLCSNSSLSPESAGRASSMIV</sequence>
<name>A0A165BEU0_EXIGL</name>
<dbReference type="InParanoid" id="A0A165BEU0"/>
<feature type="compositionally biased region" description="Low complexity" evidence="1">
    <location>
        <begin position="83"/>
        <end position="95"/>
    </location>
</feature>
<reference evidence="2 3" key="1">
    <citation type="journal article" date="2016" name="Mol. Biol. Evol.">
        <title>Comparative Genomics of Early-Diverging Mushroom-Forming Fungi Provides Insights into the Origins of Lignocellulose Decay Capabilities.</title>
        <authorList>
            <person name="Nagy L.G."/>
            <person name="Riley R."/>
            <person name="Tritt A."/>
            <person name="Adam C."/>
            <person name="Daum C."/>
            <person name="Floudas D."/>
            <person name="Sun H."/>
            <person name="Yadav J.S."/>
            <person name="Pangilinan J."/>
            <person name="Larsson K.H."/>
            <person name="Matsuura K."/>
            <person name="Barry K."/>
            <person name="Labutti K."/>
            <person name="Kuo R."/>
            <person name="Ohm R.A."/>
            <person name="Bhattacharya S.S."/>
            <person name="Shirouzu T."/>
            <person name="Yoshinaga Y."/>
            <person name="Martin F.M."/>
            <person name="Grigoriev I.V."/>
            <person name="Hibbett D.S."/>
        </authorList>
    </citation>
    <scope>NUCLEOTIDE SEQUENCE [LARGE SCALE GENOMIC DNA]</scope>
    <source>
        <strain evidence="2 3">HHB12029</strain>
    </source>
</reference>
<accession>A0A165BEU0</accession>
<gene>
    <name evidence="2" type="ORF">EXIGLDRAFT_413438</name>
</gene>
<dbReference type="Proteomes" id="UP000077266">
    <property type="component" value="Unassembled WGS sequence"/>
</dbReference>
<evidence type="ECO:0000313" key="2">
    <source>
        <dbReference type="EMBL" id="KZV80478.1"/>
    </source>
</evidence>
<protein>
    <submittedName>
        <fullName evidence="2">Uncharacterized protein</fullName>
    </submittedName>
</protein>
<dbReference type="EMBL" id="KV426477">
    <property type="protein sequence ID" value="KZV80478.1"/>
    <property type="molecule type" value="Genomic_DNA"/>
</dbReference>
<keyword evidence="3" id="KW-1185">Reference proteome</keyword>
<dbReference type="AlphaFoldDB" id="A0A165BEU0"/>
<evidence type="ECO:0000313" key="3">
    <source>
        <dbReference type="Proteomes" id="UP000077266"/>
    </source>
</evidence>